<comment type="similarity">
    <text evidence="1">Belongs to the protein disulfide isomerase family.</text>
</comment>
<dbReference type="WBParaSite" id="PDA_v2.g3382.t1">
    <property type="protein sequence ID" value="PDA_v2.g3382.t1"/>
    <property type="gene ID" value="PDA_v2.g3382"/>
</dbReference>
<dbReference type="Gene3D" id="3.40.30.10">
    <property type="entry name" value="Glutaredoxin"/>
    <property type="match status" value="1"/>
</dbReference>
<evidence type="ECO:0000256" key="1">
    <source>
        <dbReference type="ARBA" id="ARBA00006347"/>
    </source>
</evidence>
<dbReference type="PANTHER" id="PTHR18929:SF240">
    <property type="entry name" value="PROTEIN DISULFIDE-ISOMERASE"/>
    <property type="match status" value="1"/>
</dbReference>
<dbReference type="GO" id="GO:0006457">
    <property type="term" value="P:protein folding"/>
    <property type="evidence" value="ECO:0007669"/>
    <property type="project" value="TreeGrafter"/>
</dbReference>
<evidence type="ECO:0000313" key="4">
    <source>
        <dbReference type="Proteomes" id="UP000887578"/>
    </source>
</evidence>
<evidence type="ECO:0000259" key="3">
    <source>
        <dbReference type="PROSITE" id="PS51352"/>
    </source>
</evidence>
<proteinExistence type="inferred from homology"/>
<accession>A0A914QPG7</accession>
<reference evidence="5" key="1">
    <citation type="submission" date="2022-11" db="UniProtKB">
        <authorList>
            <consortium name="WormBaseParasite"/>
        </authorList>
    </citation>
    <scope>IDENTIFICATION</scope>
</reference>
<dbReference type="Pfam" id="PF00085">
    <property type="entry name" value="Thioredoxin"/>
    <property type="match status" value="1"/>
</dbReference>
<dbReference type="PANTHER" id="PTHR18929">
    <property type="entry name" value="PROTEIN DISULFIDE ISOMERASE"/>
    <property type="match status" value="1"/>
</dbReference>
<dbReference type="PROSITE" id="PS51352">
    <property type="entry name" value="THIOREDOXIN_2"/>
    <property type="match status" value="1"/>
</dbReference>
<dbReference type="InterPro" id="IPR036249">
    <property type="entry name" value="Thioredoxin-like_sf"/>
</dbReference>
<dbReference type="InterPro" id="IPR013766">
    <property type="entry name" value="Thioredoxin_domain"/>
</dbReference>
<feature type="domain" description="Thioredoxin" evidence="3">
    <location>
        <begin position="23"/>
        <end position="135"/>
    </location>
</feature>
<dbReference type="AlphaFoldDB" id="A0A914QPG7"/>
<evidence type="ECO:0000313" key="5">
    <source>
        <dbReference type="WBParaSite" id="PDA_v2.g3382.t1"/>
    </source>
</evidence>
<dbReference type="GO" id="GO:0034976">
    <property type="term" value="P:response to endoplasmic reticulum stress"/>
    <property type="evidence" value="ECO:0007669"/>
    <property type="project" value="TreeGrafter"/>
</dbReference>
<organism evidence="4 5">
    <name type="scientific">Panagrolaimus davidi</name>
    <dbReference type="NCBI Taxonomy" id="227884"/>
    <lineage>
        <taxon>Eukaryota</taxon>
        <taxon>Metazoa</taxon>
        <taxon>Ecdysozoa</taxon>
        <taxon>Nematoda</taxon>
        <taxon>Chromadorea</taxon>
        <taxon>Rhabditida</taxon>
        <taxon>Tylenchina</taxon>
        <taxon>Panagrolaimomorpha</taxon>
        <taxon>Panagrolaimoidea</taxon>
        <taxon>Panagrolaimidae</taxon>
        <taxon>Panagrolaimus</taxon>
    </lineage>
</organism>
<protein>
    <submittedName>
        <fullName evidence="5">Thioredoxin domain-containing protein</fullName>
    </submittedName>
</protein>
<dbReference type="GO" id="GO:0005783">
    <property type="term" value="C:endoplasmic reticulum"/>
    <property type="evidence" value="ECO:0007669"/>
    <property type="project" value="TreeGrafter"/>
</dbReference>
<keyword evidence="4" id="KW-1185">Reference proteome</keyword>
<evidence type="ECO:0000256" key="2">
    <source>
        <dbReference type="SAM" id="MobiDB-lite"/>
    </source>
</evidence>
<dbReference type="Proteomes" id="UP000887578">
    <property type="component" value="Unplaced"/>
</dbReference>
<dbReference type="GO" id="GO:0003756">
    <property type="term" value="F:protein disulfide isomerase activity"/>
    <property type="evidence" value="ECO:0007669"/>
    <property type="project" value="TreeGrafter"/>
</dbReference>
<feature type="region of interest" description="Disordered" evidence="2">
    <location>
        <begin position="1"/>
        <end position="26"/>
    </location>
</feature>
<name>A0A914QPG7_9BILA</name>
<sequence length="147" mass="16604">MASATTKSDEKISDDPADWQTSTRTGGPVIDFVAKNFEGYRRYSSKRNILVQFYTQDSDLCKSLDPTWKELGAKFKDREDIAIAKVDAKSGEVKGVKIQSFPTIIFFPANYGEVIEYVGDRKLDALVQFLKEYDIVDLTSEDVPDED</sequence>
<dbReference type="SUPFAM" id="SSF52833">
    <property type="entry name" value="Thioredoxin-like"/>
    <property type="match status" value="1"/>
</dbReference>